<evidence type="ECO:0000256" key="1">
    <source>
        <dbReference type="ARBA" id="ARBA00004604"/>
    </source>
</evidence>
<dbReference type="GO" id="GO:0005730">
    <property type="term" value="C:nucleolus"/>
    <property type="evidence" value="ECO:0007669"/>
    <property type="project" value="UniProtKB-SubCell"/>
</dbReference>
<protein>
    <recommendedName>
        <fullName evidence="6">RRM domain-containing protein</fullName>
    </recommendedName>
</protein>
<dbReference type="InterPro" id="IPR035979">
    <property type="entry name" value="RBD_domain_sf"/>
</dbReference>
<dbReference type="EMBL" id="BTSX01000004">
    <property type="protein sequence ID" value="GMS97671.1"/>
    <property type="molecule type" value="Genomic_DNA"/>
</dbReference>
<keyword evidence="3 5" id="KW-0694">RNA-binding</keyword>
<dbReference type="PROSITE" id="PS50102">
    <property type="entry name" value="RRM"/>
    <property type="match status" value="1"/>
</dbReference>
<reference evidence="7" key="1">
    <citation type="submission" date="2023-10" db="EMBL/GenBank/DDBJ databases">
        <title>Genome assembly of Pristionchus species.</title>
        <authorList>
            <person name="Yoshida K."/>
            <person name="Sommer R.J."/>
        </authorList>
    </citation>
    <scope>NUCLEOTIDE SEQUENCE</scope>
    <source>
        <strain evidence="7">RS0144</strain>
    </source>
</reference>
<evidence type="ECO:0000256" key="2">
    <source>
        <dbReference type="ARBA" id="ARBA00007077"/>
    </source>
</evidence>
<dbReference type="SMART" id="SM00360">
    <property type="entry name" value="RRM"/>
    <property type="match status" value="2"/>
</dbReference>
<dbReference type="GO" id="GO:0019843">
    <property type="term" value="F:rRNA binding"/>
    <property type="evidence" value="ECO:0007669"/>
    <property type="project" value="TreeGrafter"/>
</dbReference>
<proteinExistence type="inferred from homology"/>
<dbReference type="SUPFAM" id="SSF54928">
    <property type="entry name" value="RNA-binding domain, RBD"/>
    <property type="match status" value="1"/>
</dbReference>
<dbReference type="InterPro" id="IPR012677">
    <property type="entry name" value="Nucleotide-bd_a/b_plait_sf"/>
</dbReference>
<dbReference type="Proteomes" id="UP001432027">
    <property type="component" value="Unassembled WGS sequence"/>
</dbReference>
<name>A0AAV5TTR6_9BILA</name>
<dbReference type="PANTHER" id="PTHR23236">
    <property type="entry name" value="EUKARYOTIC TRANSLATION INITIATION FACTOR 4B/4H"/>
    <property type="match status" value="1"/>
</dbReference>
<evidence type="ECO:0000256" key="3">
    <source>
        <dbReference type="ARBA" id="ARBA00022884"/>
    </source>
</evidence>
<feature type="non-terminal residue" evidence="7">
    <location>
        <position position="1"/>
    </location>
</feature>
<keyword evidence="4" id="KW-0539">Nucleus</keyword>
<comment type="subcellular location">
    <subcellularLocation>
        <location evidence="1">Nucleus</location>
        <location evidence="1">Nucleolus</location>
    </subcellularLocation>
</comment>
<keyword evidence="8" id="KW-1185">Reference proteome</keyword>
<evidence type="ECO:0000256" key="4">
    <source>
        <dbReference type="ARBA" id="ARBA00023242"/>
    </source>
</evidence>
<feature type="domain" description="RRM" evidence="6">
    <location>
        <begin position="116"/>
        <end position="193"/>
    </location>
</feature>
<gene>
    <name evidence="7" type="ORF">PENTCL1PPCAC_19846</name>
</gene>
<evidence type="ECO:0000313" key="8">
    <source>
        <dbReference type="Proteomes" id="UP001432027"/>
    </source>
</evidence>
<sequence>QNLHDPSIVDERKRMVFVSVLPKDFTGQKLEALISCCGKIDSVSLRGTVGSKEKLSKKTAFLAGKLNENIKSIVGYVKFVSVDTVTVAIEKNGTLVDGHHVRVDSCVGINKYGRKSTVFVGNFPFEIRDDDVFEWARKGEGSVDFVSVRDRNTGYCRGVGFITFKDDASVAPALSLTTPVNGGNEIELAKVMKKS</sequence>
<dbReference type="PANTHER" id="PTHR23236:SF25">
    <property type="entry name" value="RNA-BINDING PROTEIN 34"/>
    <property type="match status" value="1"/>
</dbReference>
<evidence type="ECO:0000256" key="5">
    <source>
        <dbReference type="PROSITE-ProRule" id="PRU00176"/>
    </source>
</evidence>
<dbReference type="Gene3D" id="3.30.70.330">
    <property type="match status" value="2"/>
</dbReference>
<evidence type="ECO:0000313" key="7">
    <source>
        <dbReference type="EMBL" id="GMS97671.1"/>
    </source>
</evidence>
<dbReference type="AlphaFoldDB" id="A0AAV5TTR6"/>
<accession>A0AAV5TTR6</accession>
<dbReference type="Pfam" id="PF00076">
    <property type="entry name" value="RRM_1"/>
    <property type="match status" value="1"/>
</dbReference>
<dbReference type="InterPro" id="IPR000504">
    <property type="entry name" value="RRM_dom"/>
</dbReference>
<organism evidence="7 8">
    <name type="scientific">Pristionchus entomophagus</name>
    <dbReference type="NCBI Taxonomy" id="358040"/>
    <lineage>
        <taxon>Eukaryota</taxon>
        <taxon>Metazoa</taxon>
        <taxon>Ecdysozoa</taxon>
        <taxon>Nematoda</taxon>
        <taxon>Chromadorea</taxon>
        <taxon>Rhabditida</taxon>
        <taxon>Rhabditina</taxon>
        <taxon>Diplogasteromorpha</taxon>
        <taxon>Diplogasteroidea</taxon>
        <taxon>Neodiplogasteridae</taxon>
        <taxon>Pristionchus</taxon>
    </lineage>
</organism>
<dbReference type="GO" id="GO:0000463">
    <property type="term" value="P:maturation of LSU-rRNA from tricistronic rRNA transcript (SSU-rRNA, 5.8S rRNA, LSU-rRNA)"/>
    <property type="evidence" value="ECO:0007669"/>
    <property type="project" value="TreeGrafter"/>
</dbReference>
<evidence type="ECO:0000259" key="6">
    <source>
        <dbReference type="PROSITE" id="PS50102"/>
    </source>
</evidence>
<comment type="similarity">
    <text evidence="2">Belongs to the RRM RBM34 family.</text>
</comment>
<comment type="caution">
    <text evidence="7">The sequence shown here is derived from an EMBL/GenBank/DDBJ whole genome shotgun (WGS) entry which is preliminary data.</text>
</comment>